<comment type="caution">
    <text evidence="1">The sequence shown here is derived from an EMBL/GenBank/DDBJ whole genome shotgun (WGS) entry which is preliminary data.</text>
</comment>
<dbReference type="Proteomes" id="UP001305779">
    <property type="component" value="Unassembled WGS sequence"/>
</dbReference>
<accession>A0ABR0EPG2</accession>
<name>A0ABR0EPG2_ZASCE</name>
<keyword evidence="2" id="KW-1185">Reference proteome</keyword>
<sequence length="283" mass="31735">MANSQQEPNRASLLGVPAELRREIYSHVFTTDIQHTILSEWHHTFSRDIGFKSVPDLVKDEKLTIPWLNLMLTCKALAIELRAVMMEPSFQADEQNTTYVIDLEATRGGMALGAATWRQLPCAPVQARCIEAYYNASCGLQTWGDGGPHGITSGLYQTLNHLVHCGPRFDMKRPLPQPMHIEELRLVVEERGVPPREEANTHFLVRKRDAETTMISLGSIVGQIVNTGVLRGFVDRVRVSTGEKVLNWNPAEVGEGGIPEYWNRYGFDWGTELYTRAEDSAGS</sequence>
<proteinExistence type="predicted"/>
<reference evidence="1 2" key="1">
    <citation type="journal article" date="2023" name="G3 (Bethesda)">
        <title>A chromosome-level genome assembly of Zasmidium syzygii isolated from banana leaves.</title>
        <authorList>
            <person name="van Westerhoven A.C."/>
            <person name="Mehrabi R."/>
            <person name="Talebi R."/>
            <person name="Steentjes M.B.F."/>
            <person name="Corcolon B."/>
            <person name="Chong P.A."/>
            <person name="Kema G.H.J."/>
            <person name="Seidl M.F."/>
        </authorList>
    </citation>
    <scope>NUCLEOTIDE SEQUENCE [LARGE SCALE GENOMIC DNA]</scope>
    <source>
        <strain evidence="1 2">P124</strain>
    </source>
</reference>
<protein>
    <submittedName>
        <fullName evidence="1">Uncharacterized protein</fullName>
    </submittedName>
</protein>
<evidence type="ECO:0000313" key="1">
    <source>
        <dbReference type="EMBL" id="KAK4502993.1"/>
    </source>
</evidence>
<dbReference type="EMBL" id="JAXOVC010000004">
    <property type="protein sequence ID" value="KAK4502993.1"/>
    <property type="molecule type" value="Genomic_DNA"/>
</dbReference>
<evidence type="ECO:0000313" key="2">
    <source>
        <dbReference type="Proteomes" id="UP001305779"/>
    </source>
</evidence>
<organism evidence="1 2">
    <name type="scientific">Zasmidium cellare</name>
    <name type="common">Wine cellar mold</name>
    <name type="synonym">Racodium cellare</name>
    <dbReference type="NCBI Taxonomy" id="395010"/>
    <lineage>
        <taxon>Eukaryota</taxon>
        <taxon>Fungi</taxon>
        <taxon>Dikarya</taxon>
        <taxon>Ascomycota</taxon>
        <taxon>Pezizomycotina</taxon>
        <taxon>Dothideomycetes</taxon>
        <taxon>Dothideomycetidae</taxon>
        <taxon>Mycosphaerellales</taxon>
        <taxon>Mycosphaerellaceae</taxon>
        <taxon>Zasmidium</taxon>
    </lineage>
</organism>
<gene>
    <name evidence="1" type="ORF">PRZ48_006420</name>
</gene>